<comment type="caution">
    <text evidence="3">The sequence shown here is derived from an EMBL/GenBank/DDBJ whole genome shotgun (WGS) entry which is preliminary data.</text>
</comment>
<dbReference type="RefSeq" id="WP_239103139.1">
    <property type="nucleotide sequence ID" value="NZ_BOMW01000085.1"/>
</dbReference>
<dbReference type="Proteomes" id="UP000629619">
    <property type="component" value="Unassembled WGS sequence"/>
</dbReference>
<keyword evidence="2" id="KW-0812">Transmembrane</keyword>
<reference evidence="3" key="1">
    <citation type="submission" date="2021-01" db="EMBL/GenBank/DDBJ databases">
        <title>Whole genome shotgun sequence of Actinoplanes siamensis NBRC 109076.</title>
        <authorList>
            <person name="Komaki H."/>
            <person name="Tamura T."/>
        </authorList>
    </citation>
    <scope>NUCLEOTIDE SEQUENCE</scope>
    <source>
        <strain evidence="3">NBRC 109076</strain>
    </source>
</reference>
<evidence type="ECO:0008006" key="5">
    <source>
        <dbReference type="Google" id="ProtNLM"/>
    </source>
</evidence>
<feature type="transmembrane region" description="Helical" evidence="2">
    <location>
        <begin position="86"/>
        <end position="104"/>
    </location>
</feature>
<keyword evidence="4" id="KW-1185">Reference proteome</keyword>
<evidence type="ECO:0000313" key="4">
    <source>
        <dbReference type="Proteomes" id="UP000629619"/>
    </source>
</evidence>
<dbReference type="EMBL" id="BOMW01000085">
    <property type="protein sequence ID" value="GIF09424.1"/>
    <property type="molecule type" value="Genomic_DNA"/>
</dbReference>
<feature type="compositionally biased region" description="Basic and acidic residues" evidence="1">
    <location>
        <begin position="1"/>
        <end position="11"/>
    </location>
</feature>
<keyword evidence="2" id="KW-0472">Membrane</keyword>
<feature type="compositionally biased region" description="Polar residues" evidence="1">
    <location>
        <begin position="14"/>
        <end position="25"/>
    </location>
</feature>
<sequence>MPDEAGKRPDEVTATPQKTGVTSDEVSAAPDEGGKKAGGASRRKRSKWTLDLSETDPAYRADAAGREDDAATAETEPVEKGSAFRLAAFGALLIVVLFAGYGLGRLNNGTGAGTTATPASTTSAAIVDENMPHTHGATGTGLTTTAGAALGGLSLSSDGLTLRPATTTFEAGRKQRLSFTIDATGGAPVTSYAIVHDKPLHLIVVRRDLTSFQHLHPEMAADGTWSIDLTLGRPGVYRMIADFTALAGGRQIATTLGTDLTVAGEYQPDRLPAPSNEAVVHNFTVAYEGAPSTQSVQPLLITVAGGAVEPYLGAYGHLVVLRQGDVAYLHVHPEQKLVDGKVKFWVTAPSPGEYRMFFDFQVAGQVHTAEWTLTVP</sequence>
<dbReference type="AlphaFoldDB" id="A0A919NDV2"/>
<protein>
    <recommendedName>
        <fullName evidence="5">Secreted protein</fullName>
    </recommendedName>
</protein>
<organism evidence="3 4">
    <name type="scientific">Actinoplanes siamensis</name>
    <dbReference type="NCBI Taxonomy" id="1223317"/>
    <lineage>
        <taxon>Bacteria</taxon>
        <taxon>Bacillati</taxon>
        <taxon>Actinomycetota</taxon>
        <taxon>Actinomycetes</taxon>
        <taxon>Micromonosporales</taxon>
        <taxon>Micromonosporaceae</taxon>
        <taxon>Actinoplanes</taxon>
    </lineage>
</organism>
<accession>A0A919NDV2</accession>
<feature type="compositionally biased region" description="Basic and acidic residues" evidence="1">
    <location>
        <begin position="57"/>
        <end position="69"/>
    </location>
</feature>
<proteinExistence type="predicted"/>
<keyword evidence="2" id="KW-1133">Transmembrane helix</keyword>
<evidence type="ECO:0000256" key="1">
    <source>
        <dbReference type="SAM" id="MobiDB-lite"/>
    </source>
</evidence>
<feature type="region of interest" description="Disordered" evidence="1">
    <location>
        <begin position="1"/>
        <end position="78"/>
    </location>
</feature>
<evidence type="ECO:0000256" key="2">
    <source>
        <dbReference type="SAM" id="Phobius"/>
    </source>
</evidence>
<evidence type="ECO:0000313" key="3">
    <source>
        <dbReference type="EMBL" id="GIF09424.1"/>
    </source>
</evidence>
<name>A0A919NDV2_9ACTN</name>
<gene>
    <name evidence="3" type="ORF">Asi03nite_69620</name>
</gene>